<protein>
    <recommendedName>
        <fullName evidence="5">LisH domain-containing protein</fullName>
    </recommendedName>
</protein>
<evidence type="ECO:0000313" key="4">
    <source>
        <dbReference type="Proteomes" id="UP000186922"/>
    </source>
</evidence>
<comment type="caution">
    <text evidence="3">The sequence shown here is derived from an EMBL/GenBank/DDBJ whole genome shotgun (WGS) entry which is preliminary data.</text>
</comment>
<evidence type="ECO:0008006" key="5">
    <source>
        <dbReference type="Google" id="ProtNLM"/>
    </source>
</evidence>
<dbReference type="InterPro" id="IPR036322">
    <property type="entry name" value="WD40_repeat_dom_sf"/>
</dbReference>
<sequence length="903" mass="102787">MSSLKSHLSYIRRKIMRRAFSKMDEYLDDVTQASRALSNGLKTGETSPETEEALYRLAILTEEAFEELLSHPDSALYDVCTLYSKVRNTDESRKIRALCRVLVYRVDIFREALESLIRSPFWELFIETPTLSESSQYENRTSKTLSYCAAAVLYAVVFAFNRLVECPDDMWYSTEDQYLPIICFLAAPASGNTTSEIRALLSGTYALYSTLVFDAARHSCPVEVADTVVEHHLTNIERYLDTNTTEKTDVEADDNGEPEVVTGSSAANFALFPMSETLQARMFAEFLSSFGKHPHVQNDSIKKALQNNMYRVLEIGSRTLAHHASLDPHIVACLVKLVANMIHAYPAFASQFVTDSGNLDNLLSIPIDSRAGAHVASCVNELLTVRFWSTGDPVGGSQILTNYIQTLDAIATVPPTLRAIDHLRAGGAVEIFESSLWDMRHEKFDPLRTKGKEVAVQYCIVLIHQSRVLICNIFTMMLQSPLCRNLLVNSALFRSTRILGNLMLKGRLIPEAEVLLRKLYDVHADNVDMLAYLDLLTFQKEADLFPAQETLTLDRRLLHYSLGILENEEAYRRKGCREVFAKTRKVALIQMPLNTGVCKSTTFLGEKQDKIILRASTGHLICVKTDDLSVMFSHHDWVSIDETDIMTLLYNPNTFLTTSTGLVTRTRTNKSHLWMYEEESERCRRLVEFKNFQFLRPSNIYPEIAVGHAAIWKKKHGYYFTLDMETSQKVTMLGPTKEEETHPNLPSFHPNAEMVMSMGCVWDYRNGSLIHRFDRVGRRANMVENIMHSNSVHVIIDDQLWDLRNYKLLHRFERLRNSGLQFNSTGDILIGKSASANCDDLIIYDSYDYSKVFEVPFNGTINSISLDTWDRKMVVSRNEGFPVFLEIGSSPEDERNYHPDFID</sequence>
<accession>A0A1D1VCU2</accession>
<name>A0A1D1VCU2_RAMVA</name>
<dbReference type="GO" id="GO:0016567">
    <property type="term" value="P:protein ubiquitination"/>
    <property type="evidence" value="ECO:0007669"/>
    <property type="project" value="InterPro"/>
</dbReference>
<dbReference type="GO" id="GO:0005634">
    <property type="term" value="C:nucleus"/>
    <property type="evidence" value="ECO:0007669"/>
    <property type="project" value="UniProtKB-SubCell"/>
</dbReference>
<keyword evidence="4" id="KW-1185">Reference proteome</keyword>
<dbReference type="InterPro" id="IPR015943">
    <property type="entry name" value="WD40/YVTN_repeat-like_dom_sf"/>
</dbReference>
<proteinExistence type="predicted"/>
<dbReference type="EMBL" id="BDGG01000003">
    <property type="protein sequence ID" value="GAU96693.1"/>
    <property type="molecule type" value="Genomic_DNA"/>
</dbReference>
<dbReference type="PANTHER" id="PTHR13129">
    <property type="entry name" value="VPRBP PROTEIN-RELATED"/>
    <property type="match status" value="1"/>
</dbReference>
<evidence type="ECO:0000313" key="3">
    <source>
        <dbReference type="EMBL" id="GAU96693.1"/>
    </source>
</evidence>
<dbReference type="Proteomes" id="UP000186922">
    <property type="component" value="Unassembled WGS sequence"/>
</dbReference>
<reference evidence="3 4" key="1">
    <citation type="journal article" date="2016" name="Nat. Commun.">
        <title>Extremotolerant tardigrade genome and improved radiotolerance of human cultured cells by tardigrade-unique protein.</title>
        <authorList>
            <person name="Hashimoto T."/>
            <person name="Horikawa D.D."/>
            <person name="Saito Y."/>
            <person name="Kuwahara H."/>
            <person name="Kozuka-Hata H."/>
            <person name="Shin-I T."/>
            <person name="Minakuchi Y."/>
            <person name="Ohishi K."/>
            <person name="Motoyama A."/>
            <person name="Aizu T."/>
            <person name="Enomoto A."/>
            <person name="Kondo K."/>
            <person name="Tanaka S."/>
            <person name="Hara Y."/>
            <person name="Koshikawa S."/>
            <person name="Sagara H."/>
            <person name="Miura T."/>
            <person name="Yokobori S."/>
            <person name="Miyagawa K."/>
            <person name="Suzuki Y."/>
            <person name="Kubo T."/>
            <person name="Oyama M."/>
            <person name="Kohara Y."/>
            <person name="Fujiyama A."/>
            <person name="Arakawa K."/>
            <person name="Katayama T."/>
            <person name="Toyoda A."/>
            <person name="Kunieda T."/>
        </authorList>
    </citation>
    <scope>NUCLEOTIDE SEQUENCE [LARGE SCALE GENOMIC DNA]</scope>
    <source>
        <strain evidence="3 4">YOKOZUNA-1</strain>
    </source>
</reference>
<gene>
    <name evidence="3" type="primary">RvY_08101-1</name>
    <name evidence="3" type="synonym">RvY_08101.1</name>
    <name evidence="3" type="ORF">RvY_08101</name>
</gene>
<comment type="subcellular location">
    <subcellularLocation>
        <location evidence="1">Nucleus</location>
    </subcellularLocation>
</comment>
<evidence type="ECO:0000256" key="1">
    <source>
        <dbReference type="ARBA" id="ARBA00004123"/>
    </source>
</evidence>
<dbReference type="AlphaFoldDB" id="A0A1D1VCU2"/>
<dbReference type="InterPro" id="IPR033270">
    <property type="entry name" value="VPRBP/DCAF1"/>
</dbReference>
<organism evidence="3 4">
    <name type="scientific">Ramazzottius varieornatus</name>
    <name type="common">Water bear</name>
    <name type="synonym">Tardigrade</name>
    <dbReference type="NCBI Taxonomy" id="947166"/>
    <lineage>
        <taxon>Eukaryota</taxon>
        <taxon>Metazoa</taxon>
        <taxon>Ecdysozoa</taxon>
        <taxon>Tardigrada</taxon>
        <taxon>Eutardigrada</taxon>
        <taxon>Parachela</taxon>
        <taxon>Hypsibioidea</taxon>
        <taxon>Ramazzottiidae</taxon>
        <taxon>Ramazzottius</taxon>
    </lineage>
</organism>
<dbReference type="SUPFAM" id="SSF50978">
    <property type="entry name" value="WD40 repeat-like"/>
    <property type="match status" value="1"/>
</dbReference>
<dbReference type="PANTHER" id="PTHR13129:SF4">
    <property type="entry name" value="DDB1- AND CUL4-ASSOCIATED FACTOR 1"/>
    <property type="match status" value="1"/>
</dbReference>
<dbReference type="Gene3D" id="2.130.10.10">
    <property type="entry name" value="YVTN repeat-like/Quinoprotein amine dehydrogenase"/>
    <property type="match status" value="1"/>
</dbReference>
<dbReference type="GO" id="GO:0080008">
    <property type="term" value="C:Cul4-RING E3 ubiquitin ligase complex"/>
    <property type="evidence" value="ECO:0007669"/>
    <property type="project" value="TreeGrafter"/>
</dbReference>
<keyword evidence="2" id="KW-0539">Nucleus</keyword>
<evidence type="ECO:0000256" key="2">
    <source>
        <dbReference type="ARBA" id="ARBA00023242"/>
    </source>
</evidence>
<dbReference type="OrthoDB" id="27563at2759"/>
<dbReference type="STRING" id="947166.A0A1D1VCU2"/>